<reference evidence="3" key="1">
    <citation type="submission" date="2019-06" db="EMBL/GenBank/DDBJ databases">
        <authorList>
            <person name="Zheng W."/>
        </authorList>
    </citation>
    <scope>NUCLEOTIDE SEQUENCE</scope>
    <source>
        <strain evidence="3">QDHG01</strain>
    </source>
</reference>
<proteinExistence type="inferred from homology"/>
<evidence type="ECO:0008006" key="5">
    <source>
        <dbReference type="Google" id="ProtNLM"/>
    </source>
</evidence>
<dbReference type="EMBL" id="RRYP01016308">
    <property type="protein sequence ID" value="TNV75149.1"/>
    <property type="molecule type" value="Genomic_DNA"/>
</dbReference>
<dbReference type="Pfam" id="PF07896">
    <property type="entry name" value="DUF1674"/>
    <property type="match status" value="1"/>
</dbReference>
<name>A0A8J8NI62_HALGN</name>
<dbReference type="InterPro" id="IPR012875">
    <property type="entry name" value="SDHF4"/>
</dbReference>
<dbReference type="Proteomes" id="UP000785679">
    <property type="component" value="Unassembled WGS sequence"/>
</dbReference>
<keyword evidence="4" id="KW-1185">Reference proteome</keyword>
<protein>
    <recommendedName>
        <fullName evidence="5">Succinate dehydrogenase assembly factor 4, mitochondrial</fullName>
    </recommendedName>
</protein>
<evidence type="ECO:0000313" key="3">
    <source>
        <dbReference type="EMBL" id="TNV75149.1"/>
    </source>
</evidence>
<gene>
    <name evidence="3" type="ORF">FGO68_gene10008</name>
</gene>
<feature type="region of interest" description="Disordered" evidence="2">
    <location>
        <begin position="69"/>
        <end position="109"/>
    </location>
</feature>
<dbReference type="AlphaFoldDB" id="A0A8J8NI62"/>
<dbReference type="OrthoDB" id="201362at2759"/>
<accession>A0A8J8NI62</accession>
<evidence type="ECO:0000313" key="4">
    <source>
        <dbReference type="Proteomes" id="UP000785679"/>
    </source>
</evidence>
<organism evidence="3 4">
    <name type="scientific">Halteria grandinella</name>
    <dbReference type="NCBI Taxonomy" id="5974"/>
    <lineage>
        <taxon>Eukaryota</taxon>
        <taxon>Sar</taxon>
        <taxon>Alveolata</taxon>
        <taxon>Ciliophora</taxon>
        <taxon>Intramacronucleata</taxon>
        <taxon>Spirotrichea</taxon>
        <taxon>Stichotrichia</taxon>
        <taxon>Sporadotrichida</taxon>
        <taxon>Halteriidae</taxon>
        <taxon>Halteria</taxon>
    </lineage>
</organism>
<evidence type="ECO:0000256" key="2">
    <source>
        <dbReference type="SAM" id="MobiDB-lite"/>
    </source>
</evidence>
<feature type="compositionally biased region" description="Basic and acidic residues" evidence="2">
    <location>
        <begin position="69"/>
        <end position="89"/>
    </location>
</feature>
<comment type="caution">
    <text evidence="3">The sequence shown here is derived from an EMBL/GenBank/DDBJ whole genome shotgun (WGS) entry which is preliminary data.</text>
</comment>
<evidence type="ECO:0000256" key="1">
    <source>
        <dbReference type="ARBA" id="ARBA00005701"/>
    </source>
</evidence>
<sequence>MQVLASSTMKCTSRGSNLTSLLRATFHKPLKPLNVSYQQATLGENFQPKQFSKEEVLQTIDPKAMVRQEPKYEYKDLPKPGEEPNETHIQHFMSPFPNQDNDPGKEFGFRVKGLEPTRFNDWERKGRCTDF</sequence>
<comment type="similarity">
    <text evidence="1">Belongs to the SDHAF4 family.</text>
</comment>